<dbReference type="AlphaFoldDB" id="A0AAU7TG46"/>
<feature type="domain" description="HTH cro/C1-type" evidence="1">
    <location>
        <begin position="21"/>
        <end position="76"/>
    </location>
</feature>
<protein>
    <submittedName>
        <fullName evidence="2">Helix-turn-helix transcriptional regulator</fullName>
    </submittedName>
</protein>
<dbReference type="Pfam" id="PF13560">
    <property type="entry name" value="HTH_31"/>
    <property type="match status" value="1"/>
</dbReference>
<dbReference type="InterPro" id="IPR010982">
    <property type="entry name" value="Lambda_DNA-bd_dom_sf"/>
</dbReference>
<dbReference type="SUPFAM" id="SSF47413">
    <property type="entry name" value="lambda repressor-like DNA-binding domains"/>
    <property type="match status" value="1"/>
</dbReference>
<sequence length="293" mass="33569">MTEPGAYGGPTAQRIILGTHLRRLREAAGISRTQAAWEIRGSESKISRLELGRVSFKVRDVDDLLTFYKLEDEAERERLLTMAQQANDPGWWQRYDDLTPIWFHDYLGLEMAADLIRTFELQFVPGLLQTPEYARAIIQLGRQDVALPRAEVDRLVSLRMSRQEVLTRQRPARLWAIVDESVLQRPIGSPTVFRAQLEYLIEASRRHNVTLQIIPFDKGGYTATGGAFTLLRFNDADLPDIVYIEHLTSAVYLDKREELDTYVVTMDAVTISAAQPRETEGIIRRAIERLDNR</sequence>
<dbReference type="PROSITE" id="PS50943">
    <property type="entry name" value="HTH_CROC1"/>
    <property type="match status" value="1"/>
</dbReference>
<dbReference type="GO" id="GO:0003677">
    <property type="term" value="F:DNA binding"/>
    <property type="evidence" value="ECO:0007669"/>
    <property type="project" value="InterPro"/>
</dbReference>
<evidence type="ECO:0000313" key="2">
    <source>
        <dbReference type="EMBL" id="XBV25664.1"/>
    </source>
</evidence>
<dbReference type="EMBL" id="CP158165">
    <property type="protein sequence ID" value="XBV25664.1"/>
    <property type="molecule type" value="Genomic_DNA"/>
</dbReference>
<dbReference type="CDD" id="cd00093">
    <property type="entry name" value="HTH_XRE"/>
    <property type="match status" value="1"/>
</dbReference>
<reference evidence="2" key="1">
    <citation type="submission" date="2024-06" db="EMBL/GenBank/DDBJ databases">
        <title>Kribbella sp. strain HUAS MG21 genome sequences.</title>
        <authorList>
            <person name="Mo P."/>
        </authorList>
    </citation>
    <scope>NUCLEOTIDE SEQUENCE</scope>
    <source>
        <strain evidence="2">HUAS MG21</strain>
    </source>
</reference>
<dbReference type="InterPro" id="IPR043917">
    <property type="entry name" value="DUF5753"/>
</dbReference>
<dbReference type="Gene3D" id="1.10.260.40">
    <property type="entry name" value="lambda repressor-like DNA-binding domains"/>
    <property type="match status" value="1"/>
</dbReference>
<name>A0AAU7TG46_9ACTN</name>
<organism evidence="2">
    <name type="scientific">Kribbella sp. HUAS MG21</name>
    <dbReference type="NCBI Taxonomy" id="3160966"/>
    <lineage>
        <taxon>Bacteria</taxon>
        <taxon>Bacillati</taxon>
        <taxon>Actinomycetota</taxon>
        <taxon>Actinomycetes</taxon>
        <taxon>Propionibacteriales</taxon>
        <taxon>Kribbellaceae</taxon>
        <taxon>Kribbella</taxon>
    </lineage>
</organism>
<proteinExistence type="predicted"/>
<evidence type="ECO:0000259" key="1">
    <source>
        <dbReference type="PROSITE" id="PS50943"/>
    </source>
</evidence>
<dbReference type="Pfam" id="PF19054">
    <property type="entry name" value="DUF5753"/>
    <property type="match status" value="1"/>
</dbReference>
<gene>
    <name evidence="2" type="ORF">ABN611_04415</name>
</gene>
<dbReference type="RefSeq" id="WP_350278472.1">
    <property type="nucleotide sequence ID" value="NZ_CP158165.1"/>
</dbReference>
<accession>A0AAU7TG46</accession>
<dbReference type="InterPro" id="IPR001387">
    <property type="entry name" value="Cro/C1-type_HTH"/>
</dbReference>